<dbReference type="Pfam" id="PF23568">
    <property type="entry name" value="ARM_LIN"/>
    <property type="match status" value="1"/>
</dbReference>
<dbReference type="InterPro" id="IPR052858">
    <property type="entry name" value="E3_ubiquitin-ligase_LIN"/>
</dbReference>
<evidence type="ECO:0000256" key="2">
    <source>
        <dbReference type="ARBA" id="ARBA00004906"/>
    </source>
</evidence>
<feature type="compositionally biased region" description="Polar residues" evidence="11">
    <location>
        <begin position="480"/>
        <end position="494"/>
    </location>
</feature>
<feature type="repeat" description="WD" evidence="10">
    <location>
        <begin position="1195"/>
        <end position="1208"/>
    </location>
</feature>
<dbReference type="FunFam" id="1.10.472.10:FF:000031">
    <property type="entry name" value="cyclin-L1-1-like isoform X1"/>
    <property type="match status" value="1"/>
</dbReference>
<evidence type="ECO:0000313" key="14">
    <source>
        <dbReference type="Proteomes" id="UP001157418"/>
    </source>
</evidence>
<keyword evidence="5" id="KW-0132">Cell division</keyword>
<keyword evidence="6" id="KW-0808">Transferase</keyword>
<dbReference type="SUPFAM" id="SSF50978">
    <property type="entry name" value="WD40 repeat-like"/>
    <property type="match status" value="1"/>
</dbReference>
<feature type="compositionally biased region" description="Low complexity" evidence="11">
    <location>
        <begin position="379"/>
        <end position="394"/>
    </location>
</feature>
<feature type="region of interest" description="Disordered" evidence="11">
    <location>
        <begin position="347"/>
        <end position="413"/>
    </location>
</feature>
<feature type="domain" description="U-box" evidence="12">
    <location>
        <begin position="494"/>
        <end position="569"/>
    </location>
</feature>
<dbReference type="InterPro" id="IPR015943">
    <property type="entry name" value="WD40/YVTN_repeat-like_dom_sf"/>
</dbReference>
<comment type="catalytic activity">
    <reaction evidence="1">
        <text>S-ubiquitinyl-[E2 ubiquitin-conjugating enzyme]-L-cysteine + [acceptor protein]-L-lysine = [E2 ubiquitin-conjugating enzyme]-L-cysteine + N(6)-ubiquitinyl-[acceptor protein]-L-lysine.</text>
        <dbReference type="EC" id="2.3.2.27"/>
    </reaction>
</comment>
<dbReference type="InterPro" id="IPR013763">
    <property type="entry name" value="Cyclin-like_dom"/>
</dbReference>
<dbReference type="EC" id="2.3.2.27" evidence="4"/>
<dbReference type="InterPro" id="IPR016024">
    <property type="entry name" value="ARM-type_fold"/>
</dbReference>
<comment type="caution">
    <text evidence="13">The sequence shown here is derived from an EMBL/GenBank/DDBJ whole genome shotgun (WGS) entry which is preliminary data.</text>
</comment>
<evidence type="ECO:0000256" key="9">
    <source>
        <dbReference type="ARBA" id="ARBA00073269"/>
    </source>
</evidence>
<feature type="compositionally biased region" description="Polar residues" evidence="11">
    <location>
        <begin position="347"/>
        <end position="359"/>
    </location>
</feature>
<dbReference type="InterPro" id="IPR003613">
    <property type="entry name" value="Ubox_domain"/>
</dbReference>
<comment type="similarity">
    <text evidence="3">Belongs to the cyclin family. Cyclin L subfamily.</text>
</comment>
<feature type="region of interest" description="Disordered" evidence="11">
    <location>
        <begin position="574"/>
        <end position="605"/>
    </location>
</feature>
<dbReference type="InterPro" id="IPR001680">
    <property type="entry name" value="WD40_rpt"/>
</dbReference>
<dbReference type="SMART" id="SM00320">
    <property type="entry name" value="WD40"/>
    <property type="match status" value="3"/>
</dbReference>
<organism evidence="13 14">
    <name type="scientific">Lactuca virosa</name>
    <dbReference type="NCBI Taxonomy" id="75947"/>
    <lineage>
        <taxon>Eukaryota</taxon>
        <taxon>Viridiplantae</taxon>
        <taxon>Streptophyta</taxon>
        <taxon>Embryophyta</taxon>
        <taxon>Tracheophyta</taxon>
        <taxon>Spermatophyta</taxon>
        <taxon>Magnoliopsida</taxon>
        <taxon>eudicotyledons</taxon>
        <taxon>Gunneridae</taxon>
        <taxon>Pentapetalae</taxon>
        <taxon>asterids</taxon>
        <taxon>campanulids</taxon>
        <taxon>Asterales</taxon>
        <taxon>Asteraceae</taxon>
        <taxon>Cichorioideae</taxon>
        <taxon>Cichorieae</taxon>
        <taxon>Lactucinae</taxon>
        <taxon>Lactuca</taxon>
    </lineage>
</organism>
<reference evidence="13 14" key="1">
    <citation type="submission" date="2022-01" db="EMBL/GenBank/DDBJ databases">
        <authorList>
            <person name="Xiong W."/>
            <person name="Schranz E."/>
        </authorList>
    </citation>
    <scope>NUCLEOTIDE SEQUENCE [LARGE SCALE GENOMIC DNA]</scope>
</reference>
<feature type="compositionally biased region" description="Polar residues" evidence="11">
    <location>
        <begin position="457"/>
        <end position="470"/>
    </location>
</feature>
<sequence>MDQDDIARSLITTIGSFIQDRLLDQRQRALQKEQCGERLAAEDESSNKDTAVRYSDQAVLANLDWGMDTLEEAINTSNTETKMARLDHAEKMLQVCAMLNSSDKTAGVPNFYLSAWAHLNLSYLWKLRNNVTNAVLHVLEMFSVDPFFSRIDFAPEIWKTLFLPHMSSIVGWYSEERHRIMMNMIPDSGDLSFTADFDQYFNESLVLSMRPDQAEKLQKLEKHYGQSLDENTRNYANYFKDCMNHDPETSKKAIPMMPIAEAPMTPLHEVSRKIPDYVRFGPILPKSAGFSPVLKPNKNSREASSATHIDSENLEDSAAWDIQEGIPEENNESEYEQDEDGIQSIESLPSVEMNNNYKTGPNGHTLKEKNRPFSPQMFSPVISSKTSPKVSSPKQDGNNKVTSTSTLRSNRSMDYKVATSLPTSPLVHHDLSISSADSDNESREHKKSVRTKVGHGRNSSIANMKTQTSDKSFHGEYDNGSPNFGSPQSSTQSRPPKDFVCPITSHIFSDPVTLETGQTYERKAIEEWMKRGNTTCPITRQPLSANSLPKTNYVLKRLITSWKEQHPDLAQELSYPATPQSSHGSPSLRQMSQIQSRTSNPYDSNNFKPNRFMQATIATSPTSVISQAAVESIISGLKPFITCLCTSEDLKECETAVLTISKMWKESNADSGVHACLSTSTTVNGFIDVLSASLSREVLRTTVYILSELLVADERLREILTNVDLECLAALLQNGLSEAAVLIYLLKPSFSQLSEFNLVPYIIQNICKKDEESKDSELVMNPKDAAVELVAQVLIEGDETSRNSNALSVISVNAVPSLVMCLERVDTRQSVMYILLCCIHADRSCRNLIATRIDLCYVLELFHAGNEYVRGLCIEFLWELVQLNRRTLCNQILQIIKDEGACSTMHTLLVYLQNAPMEQQPVIASLLLQLDLLVEPRKMSIYREEAIQTLIESLPKKDFPNSQLAALDALSSLSGHLSASGKSLTEAWLLKLAGFDQPYEDSVKKENLKVNEHEPIENMDKEEEIAANCWEKRIAFVLCNHEKGLIFNALEECLKSNSIDMTKKCLSIATWLIYMLYNLPDTGVRDAARKALLDQFIYILQSSKNLEEKILATVALRSFISDPGALVELGGYAKGLYKTLKKLKRSSVVVSDIMKTLMNLPSVNAADMWSYSEGFELDTSMNGEVPSLVNIKGRLISSHSDGTIKVWDSGKKALRLIQEVRDHAKAVTCLYVSPSSDKIYSGSLDKTIRVWVIKQEGIHCIQVHDVKETVCGLVADADFAYFFSQSAGVKVYGWSGVIKNLNIKQTVRSLALNGNKLYCGCSGFNIQEVDLRKNTSTTFYAGARKLLGKQSIHSLYIQDNLLFVGGTSIDGIAGKVFSLSNRGVIGSLSTGFDIQLLAVNNDFIFGATKSGTIEVWLKERLTKVASIKNSKITSMASDADGEMLFAGSSDGRIQMRPSKCKTRNQNGASRVAVSLKSTMVYTAIDTFYLTDKQLKNTPSRKDGIDEATEMTLRRYGCDLIQESGNLLNVPQQVMGTGQVLFHRFYCKQSFSSFNVKRVAASCIWLASKLEENIRTLRRIVYIFHIMECRRENLPLEHLDTSSKKYLELEADLKRCELQVLKEMGYICHVELPHKLMVAYLEVLEAPHQMIQEAWNIANDSLRTALCVHLKSYVVACGVIYTAARRCYVPLPENPPWWELFDANKKEVDEVCRVLNHIYSLPKACYIPVCKEDGSFTMCRSLDSRSQPLAKEGTSSGDPLMLDDANTRKVEAEAVLKSKEHVTDEKERKRESHNSKKDRFRKGKGARWLSRGIDKK</sequence>
<dbReference type="Gene3D" id="1.25.10.10">
    <property type="entry name" value="Leucine-rich Repeat Variant"/>
    <property type="match status" value="1"/>
</dbReference>
<proteinExistence type="inferred from homology"/>
<dbReference type="CDD" id="cd16664">
    <property type="entry name" value="RING-Ubox_PUB"/>
    <property type="match status" value="1"/>
</dbReference>
<dbReference type="PANTHER" id="PTHR47446:SF3">
    <property type="entry name" value="RING-TYPE E3 UBIQUITIN TRANSFERASE"/>
    <property type="match status" value="1"/>
</dbReference>
<keyword evidence="7" id="KW-0195">Cyclin</keyword>
<dbReference type="SMART" id="SM00385">
    <property type="entry name" value="CYCLIN"/>
    <property type="match status" value="2"/>
</dbReference>
<comment type="pathway">
    <text evidence="2">Protein modification; protein ubiquitination.</text>
</comment>
<feature type="compositionally biased region" description="Basic residues" evidence="11">
    <location>
        <begin position="445"/>
        <end position="455"/>
    </location>
</feature>
<dbReference type="EMBL" id="CAKMRJ010005523">
    <property type="protein sequence ID" value="CAH1446307.1"/>
    <property type="molecule type" value="Genomic_DNA"/>
</dbReference>
<evidence type="ECO:0000256" key="8">
    <source>
        <dbReference type="ARBA" id="ARBA00023306"/>
    </source>
</evidence>
<dbReference type="InterPro" id="IPR036322">
    <property type="entry name" value="WD40_repeat_dom_sf"/>
</dbReference>
<evidence type="ECO:0000256" key="6">
    <source>
        <dbReference type="ARBA" id="ARBA00022679"/>
    </source>
</evidence>
<dbReference type="PROSITE" id="PS50294">
    <property type="entry name" value="WD_REPEATS_REGION"/>
    <property type="match status" value="1"/>
</dbReference>
<dbReference type="PANTHER" id="PTHR47446">
    <property type="entry name" value="RING-TYPE E3 UBIQUITIN TRANSFERASE"/>
    <property type="match status" value="1"/>
</dbReference>
<evidence type="ECO:0000256" key="5">
    <source>
        <dbReference type="ARBA" id="ARBA00022618"/>
    </source>
</evidence>
<dbReference type="PROSITE" id="PS50082">
    <property type="entry name" value="WD_REPEATS_2"/>
    <property type="match status" value="2"/>
</dbReference>
<evidence type="ECO:0000256" key="7">
    <source>
        <dbReference type="ARBA" id="ARBA00023127"/>
    </source>
</evidence>
<evidence type="ECO:0000256" key="3">
    <source>
        <dbReference type="ARBA" id="ARBA00010589"/>
    </source>
</evidence>
<evidence type="ECO:0000259" key="12">
    <source>
        <dbReference type="PROSITE" id="PS51698"/>
    </source>
</evidence>
<dbReference type="SUPFAM" id="SSF48371">
    <property type="entry name" value="ARM repeat"/>
    <property type="match status" value="1"/>
</dbReference>
<evidence type="ECO:0000313" key="13">
    <source>
        <dbReference type="EMBL" id="CAH1446307.1"/>
    </source>
</evidence>
<dbReference type="SMART" id="SM00504">
    <property type="entry name" value="Ubox"/>
    <property type="match status" value="1"/>
</dbReference>
<dbReference type="Pfam" id="PF23628">
    <property type="entry name" value="ARM_LIN_C"/>
    <property type="match status" value="1"/>
</dbReference>
<accession>A0AAU9P844</accession>
<feature type="region of interest" description="Disordered" evidence="11">
    <location>
        <begin position="289"/>
        <end position="316"/>
    </location>
</feature>
<dbReference type="InterPro" id="IPR045210">
    <property type="entry name" value="RING-Ubox_PUB"/>
</dbReference>
<evidence type="ECO:0000256" key="4">
    <source>
        <dbReference type="ARBA" id="ARBA00012483"/>
    </source>
</evidence>
<dbReference type="InterPro" id="IPR013083">
    <property type="entry name" value="Znf_RING/FYVE/PHD"/>
</dbReference>
<dbReference type="Proteomes" id="UP001157418">
    <property type="component" value="Unassembled WGS sequence"/>
</dbReference>
<dbReference type="InterPro" id="IPR006671">
    <property type="entry name" value="Cyclin_N"/>
</dbReference>
<dbReference type="InterPro" id="IPR036915">
    <property type="entry name" value="Cyclin-like_sf"/>
</dbReference>
<dbReference type="Pfam" id="PF00134">
    <property type="entry name" value="Cyclin_N"/>
    <property type="match status" value="1"/>
</dbReference>
<dbReference type="InterPro" id="IPR011989">
    <property type="entry name" value="ARM-like"/>
</dbReference>
<gene>
    <name evidence="13" type="ORF">LVIROSA_LOCUS32010</name>
</gene>
<dbReference type="GO" id="GO:0061630">
    <property type="term" value="F:ubiquitin protein ligase activity"/>
    <property type="evidence" value="ECO:0007669"/>
    <property type="project" value="UniProtKB-EC"/>
</dbReference>
<feature type="region of interest" description="Disordered" evidence="11">
    <location>
        <begin position="428"/>
        <end position="499"/>
    </location>
</feature>
<dbReference type="GO" id="GO:0051301">
    <property type="term" value="P:cell division"/>
    <property type="evidence" value="ECO:0007669"/>
    <property type="project" value="UniProtKB-KW"/>
</dbReference>
<dbReference type="Gene3D" id="2.130.10.10">
    <property type="entry name" value="YVTN repeat-like/Quinoprotein amine dehydrogenase"/>
    <property type="match status" value="2"/>
</dbReference>
<dbReference type="Pfam" id="PF04564">
    <property type="entry name" value="U-box"/>
    <property type="match status" value="1"/>
</dbReference>
<dbReference type="Pfam" id="PF23654">
    <property type="entry name" value="ARM_LIN_2nd"/>
    <property type="match status" value="1"/>
</dbReference>
<feature type="region of interest" description="Disordered" evidence="11">
    <location>
        <begin position="1773"/>
        <end position="1815"/>
    </location>
</feature>
<keyword evidence="10" id="KW-0853">WD repeat</keyword>
<feature type="compositionally biased region" description="Polar residues" evidence="11">
    <location>
        <begin position="577"/>
        <end position="605"/>
    </location>
</feature>
<dbReference type="Pfam" id="PF00400">
    <property type="entry name" value="WD40"/>
    <property type="match status" value="2"/>
</dbReference>
<keyword evidence="14" id="KW-1185">Reference proteome</keyword>
<keyword evidence="8" id="KW-0131">Cell cycle</keyword>
<protein>
    <recommendedName>
        <fullName evidence="9">Cyclin-L1-1</fullName>
        <ecNumber evidence="4">2.3.2.27</ecNumber>
    </recommendedName>
</protein>
<dbReference type="InterPro" id="IPR056514">
    <property type="entry name" value="ARM_LIN_2nd"/>
</dbReference>
<dbReference type="InterPro" id="IPR056512">
    <property type="entry name" value="LIN_N"/>
</dbReference>
<dbReference type="Gene3D" id="1.10.472.10">
    <property type="entry name" value="Cyclin-like"/>
    <property type="match status" value="2"/>
</dbReference>
<dbReference type="FunFam" id="1.10.472.10:FF:000068">
    <property type="entry name" value="Cyclin-L1-1 isoform A"/>
    <property type="match status" value="1"/>
</dbReference>
<dbReference type="SUPFAM" id="SSF47954">
    <property type="entry name" value="Cyclin-like"/>
    <property type="match status" value="2"/>
</dbReference>
<dbReference type="SUPFAM" id="SSF57850">
    <property type="entry name" value="RING/U-box"/>
    <property type="match status" value="1"/>
</dbReference>
<dbReference type="GO" id="GO:0016567">
    <property type="term" value="P:protein ubiquitination"/>
    <property type="evidence" value="ECO:0007669"/>
    <property type="project" value="InterPro"/>
</dbReference>
<evidence type="ECO:0000256" key="11">
    <source>
        <dbReference type="SAM" id="MobiDB-lite"/>
    </source>
</evidence>
<name>A0AAU9P844_9ASTR</name>
<evidence type="ECO:0000256" key="1">
    <source>
        <dbReference type="ARBA" id="ARBA00000900"/>
    </source>
</evidence>
<dbReference type="InterPro" id="IPR055566">
    <property type="entry name" value="ARM_LIN"/>
</dbReference>
<evidence type="ECO:0000256" key="10">
    <source>
        <dbReference type="PROSITE-ProRule" id="PRU00221"/>
    </source>
</evidence>
<dbReference type="PROSITE" id="PS51698">
    <property type="entry name" value="U_BOX"/>
    <property type="match status" value="1"/>
</dbReference>
<feature type="repeat" description="WD" evidence="10">
    <location>
        <begin position="1220"/>
        <end position="1251"/>
    </location>
</feature>
<feature type="compositionally biased region" description="Polar residues" evidence="11">
    <location>
        <begin position="395"/>
        <end position="412"/>
    </location>
</feature>
<feature type="compositionally biased region" description="Basic and acidic residues" evidence="11">
    <location>
        <begin position="1773"/>
        <end position="1796"/>
    </location>
</feature>
<dbReference type="Gene3D" id="3.30.40.10">
    <property type="entry name" value="Zinc/RING finger domain, C3HC4 (zinc finger)"/>
    <property type="match status" value="1"/>
</dbReference>